<evidence type="ECO:0000256" key="6">
    <source>
        <dbReference type="ARBA" id="ARBA00022989"/>
    </source>
</evidence>
<feature type="coiled-coil region" evidence="10">
    <location>
        <begin position="273"/>
        <end position="303"/>
    </location>
</feature>
<sequence>MGKKLKLPKQAKVKSFFRSEDMELCQLLLHVDNAFDCLMELGHHGMVQFNNIYDEDRLLNNLYTKKVVQCHEYLRLVDSLHQQIIQLNVNEIFYPNVDREDRMRERDLRKYEDSLRRLHLEASTVMEHYQRMDTRRYRMMEQCFAITKANKFMTADRGSELLYSESTIGGLVQDASVGNNHVQYGSQLSYLLGTIRAEKFHSFELLVYRMCSFNVVMRFAEMPKPIMVYTSREPEKVRMFTVLMMSSSSTIWHKVLKICAQYQVHIHDCPSSANQRTARIKELTQEIRNIERVLKEAELMRRQVLEIAARDLFIVRVNLRKALRVYDLMNRLRLVGGVYEAKYLLAEVYLPVSELANVRDTLVNANRLSGGADRKISITDDKEEVNGNAPPLDESAPAENKQANNNAPPPLNETASGDRNSQRVDPMETLNFTTRPIMMKKTRTVNHMPPTFFRLNKFTRGFQALIDAYGNADYQELNPAPYTIITFPFLFAVMFGDMGHGILLILFALLMIWRAKQIEIEQVSAVSENEIMNILFAGRYIILLMGIFSVYMGFIYNIVLSKSMNLFGSSWSCRYNATTVSESIVELSFDPSSKNFYTGNPYPIGMDPVWVVCGQVSITTTNSLKMKMAIILGVSQMMFGLCLSAANCVLLKKYADLLLVVVPQMIFLVCLFCYLCFLIFFKWLTYGGLKEHPYTSSCAPSVLITFINMMLMKKESPNGDCPDGMFPGERTVEYVLVILALLAVPVLLAGKPLYIMRKRKKAKVEEEKILAEERRGKATRQPVKVMRSEIRYYFDETVSTEVFKDRSYDQEDELEMSEIWIHSCIHTIETVLGSISHTASYLRLWALSLAHDQLSEVLWHMILSKGLANNMPLYYGVPILMATFFFWATLTVAILLMMEGLSAFLHTLRLHWVEFQSKFFNGSGEIFRPFSFPPSNHRS</sequence>
<dbReference type="GO" id="GO:0007035">
    <property type="term" value="P:vacuolar acidification"/>
    <property type="evidence" value="ECO:0007669"/>
    <property type="project" value="TreeGrafter"/>
</dbReference>
<dbReference type="Pfam" id="PF01496">
    <property type="entry name" value="V_ATPase_I"/>
    <property type="match status" value="2"/>
</dbReference>
<dbReference type="AlphaFoldDB" id="A0A6P4JD68"/>
<keyword evidence="3 9" id="KW-0813">Transport</keyword>
<feature type="transmembrane region" description="Helical" evidence="9">
    <location>
        <begin position="657"/>
        <end position="681"/>
    </location>
</feature>
<evidence type="ECO:0000256" key="11">
    <source>
        <dbReference type="SAM" id="MobiDB-lite"/>
    </source>
</evidence>
<evidence type="ECO:0000256" key="2">
    <source>
        <dbReference type="ARBA" id="ARBA00009904"/>
    </source>
</evidence>
<evidence type="ECO:0000256" key="4">
    <source>
        <dbReference type="ARBA" id="ARBA00022692"/>
    </source>
</evidence>
<evidence type="ECO:0000313" key="13">
    <source>
        <dbReference type="RefSeq" id="XP_017033441.1"/>
    </source>
</evidence>
<comment type="function">
    <text evidence="9">Essential component of the vacuolar proton pump (V-ATPase), a multimeric enzyme that catalyzes the translocation of protons across the membranes. Required for assembly and activity of the V-ATPase.</text>
</comment>
<evidence type="ECO:0000256" key="9">
    <source>
        <dbReference type="RuleBase" id="RU361189"/>
    </source>
</evidence>
<feature type="region of interest" description="Disordered" evidence="11">
    <location>
        <begin position="378"/>
        <end position="425"/>
    </location>
</feature>
<dbReference type="OrthoDB" id="10264220at2759"/>
<comment type="similarity">
    <text evidence="2 9">Belongs to the V-ATPase 116 kDa subunit family.</text>
</comment>
<evidence type="ECO:0000256" key="7">
    <source>
        <dbReference type="ARBA" id="ARBA00023065"/>
    </source>
</evidence>
<keyword evidence="10" id="KW-0175">Coiled coil</keyword>
<feature type="transmembrane region" description="Helical" evidence="9">
    <location>
        <begin position="734"/>
        <end position="754"/>
    </location>
</feature>
<name>A0A6P4JD68_DROKI</name>
<feature type="transmembrane region" description="Helical" evidence="9">
    <location>
        <begin position="873"/>
        <end position="898"/>
    </location>
</feature>
<accession>A0A6P4JD68</accession>
<dbReference type="GO" id="GO:0051117">
    <property type="term" value="F:ATPase binding"/>
    <property type="evidence" value="ECO:0007669"/>
    <property type="project" value="TreeGrafter"/>
</dbReference>
<dbReference type="InterPro" id="IPR002490">
    <property type="entry name" value="V-ATPase_116kDa_su"/>
</dbReference>
<dbReference type="PANTHER" id="PTHR11629">
    <property type="entry name" value="VACUOLAR PROTON ATPASES"/>
    <property type="match status" value="1"/>
</dbReference>
<keyword evidence="12" id="KW-1185">Reference proteome</keyword>
<keyword evidence="7 9" id="KW-0406">Ion transport</keyword>
<dbReference type="Proteomes" id="UP001652661">
    <property type="component" value="Chromosome 2R"/>
</dbReference>
<evidence type="ECO:0000256" key="5">
    <source>
        <dbReference type="ARBA" id="ARBA00022781"/>
    </source>
</evidence>
<dbReference type="GO" id="GO:0000220">
    <property type="term" value="C:vacuolar proton-transporting V-type ATPase, V0 domain"/>
    <property type="evidence" value="ECO:0007669"/>
    <property type="project" value="InterPro"/>
</dbReference>
<evidence type="ECO:0000256" key="3">
    <source>
        <dbReference type="ARBA" id="ARBA00022448"/>
    </source>
</evidence>
<evidence type="ECO:0000313" key="12">
    <source>
        <dbReference type="Proteomes" id="UP001652661"/>
    </source>
</evidence>
<feature type="transmembrane region" description="Helical" evidence="9">
    <location>
        <begin position="534"/>
        <end position="559"/>
    </location>
</feature>
<dbReference type="InterPro" id="IPR026028">
    <property type="entry name" value="V-type_ATPase_116kDa_su_euka"/>
</dbReference>
<evidence type="ECO:0000256" key="1">
    <source>
        <dbReference type="ARBA" id="ARBA00004141"/>
    </source>
</evidence>
<dbReference type="PANTHER" id="PTHR11629:SF63">
    <property type="entry name" value="V-TYPE PROTON ATPASE SUBUNIT A"/>
    <property type="match status" value="1"/>
</dbReference>
<reference evidence="12" key="1">
    <citation type="submission" date="2025-05" db="UniProtKB">
        <authorList>
            <consortium name="RefSeq"/>
        </authorList>
    </citation>
    <scope>NUCLEOTIDE SEQUENCE [LARGE SCALE GENOMIC DNA]</scope>
    <source>
        <strain evidence="12">14028-0561.14</strain>
    </source>
</reference>
<evidence type="ECO:0000256" key="8">
    <source>
        <dbReference type="ARBA" id="ARBA00023136"/>
    </source>
</evidence>
<keyword evidence="4 9" id="KW-0812">Transmembrane</keyword>
<protein>
    <recommendedName>
        <fullName evidence="9">V-type proton ATPase subunit a</fullName>
    </recommendedName>
</protein>
<feature type="transmembrane region" description="Helical" evidence="9">
    <location>
        <begin position="489"/>
        <end position="513"/>
    </location>
</feature>
<organism evidence="12 13">
    <name type="scientific">Drosophila kikkawai</name>
    <name type="common">Fruit fly</name>
    <dbReference type="NCBI Taxonomy" id="30033"/>
    <lineage>
        <taxon>Eukaryota</taxon>
        <taxon>Metazoa</taxon>
        <taxon>Ecdysozoa</taxon>
        <taxon>Arthropoda</taxon>
        <taxon>Hexapoda</taxon>
        <taxon>Insecta</taxon>
        <taxon>Pterygota</taxon>
        <taxon>Neoptera</taxon>
        <taxon>Endopterygota</taxon>
        <taxon>Diptera</taxon>
        <taxon>Brachycera</taxon>
        <taxon>Muscomorpha</taxon>
        <taxon>Ephydroidea</taxon>
        <taxon>Drosophilidae</taxon>
        <taxon>Drosophila</taxon>
        <taxon>Sophophora</taxon>
    </lineage>
</organism>
<dbReference type="RefSeq" id="XP_017033441.1">
    <property type="nucleotide sequence ID" value="XM_017177952.3"/>
</dbReference>
<dbReference type="GO" id="GO:0046961">
    <property type="term" value="F:proton-transporting ATPase activity, rotational mechanism"/>
    <property type="evidence" value="ECO:0007669"/>
    <property type="project" value="InterPro"/>
</dbReference>
<dbReference type="PIRSF" id="PIRSF001293">
    <property type="entry name" value="ATP6V0A1"/>
    <property type="match status" value="1"/>
</dbReference>
<dbReference type="OMA" id="QDLFIVR"/>
<keyword evidence="5 9" id="KW-0375">Hydrogen ion transport</keyword>
<gene>
    <name evidence="13" type="primary">Vha100-3</name>
</gene>
<evidence type="ECO:0000256" key="10">
    <source>
        <dbReference type="SAM" id="Coils"/>
    </source>
</evidence>
<keyword evidence="8 9" id="KW-0472">Membrane</keyword>
<feature type="transmembrane region" description="Helical" evidence="9">
    <location>
        <begin position="629"/>
        <end position="650"/>
    </location>
</feature>
<keyword evidence="6 9" id="KW-1133">Transmembrane helix</keyword>
<reference evidence="13" key="2">
    <citation type="submission" date="2025-08" db="UniProtKB">
        <authorList>
            <consortium name="RefSeq"/>
        </authorList>
    </citation>
    <scope>IDENTIFICATION</scope>
    <source>
        <strain evidence="13">14028-0561.14</strain>
        <tissue evidence="13">Whole fly</tissue>
    </source>
</reference>
<comment type="subcellular location">
    <subcellularLocation>
        <location evidence="1">Membrane</location>
        <topology evidence="1">Multi-pass membrane protein</topology>
    </subcellularLocation>
</comment>
<dbReference type="GO" id="GO:0005886">
    <property type="term" value="C:plasma membrane"/>
    <property type="evidence" value="ECO:0007669"/>
    <property type="project" value="TreeGrafter"/>
</dbReference>
<proteinExistence type="inferred from homology"/>